<evidence type="ECO:0000256" key="2">
    <source>
        <dbReference type="ARBA" id="ARBA00022475"/>
    </source>
</evidence>
<dbReference type="PROSITE" id="PS00211">
    <property type="entry name" value="ABC_TRANSPORTER_1"/>
    <property type="match status" value="1"/>
</dbReference>
<comment type="caution">
    <text evidence="7">The sequence shown here is derived from an EMBL/GenBank/DDBJ whole genome shotgun (WGS) entry which is preliminary data.</text>
</comment>
<evidence type="ECO:0000256" key="1">
    <source>
        <dbReference type="ARBA" id="ARBA00022448"/>
    </source>
</evidence>
<keyword evidence="4 7" id="KW-0067">ATP-binding</keyword>
<dbReference type="Proteomes" id="UP000037660">
    <property type="component" value="Unassembled WGS sequence"/>
</dbReference>
<sequence length="260" mass="28463">MSSAAAAPREAGFDVDLVHAVHSGPRRFDLRLRFETTARRTVIYGPSGAGKSMTLQALAGLLRPQGGHVRFGGETLFDAARGVDVPARRRGFGYVFQDYALFPHLSVRQNVAFGLQRGWRNPSPRARDPRVEHWLRRVELAEVAHQRPAELSGGQRQRAALARALVQQPRALLLDEPFSALDPALRRRLRIELDALLHEVAIPVVMITHDPEDLAWFGEHTLALEGGRRVDVVAGALADGTPPRPGPGAPAPAQRPLAQP</sequence>
<evidence type="ECO:0000256" key="3">
    <source>
        <dbReference type="ARBA" id="ARBA00022741"/>
    </source>
</evidence>
<feature type="domain" description="ABC transporter" evidence="6">
    <location>
        <begin position="13"/>
        <end position="251"/>
    </location>
</feature>
<dbReference type="Pfam" id="PF00005">
    <property type="entry name" value="ABC_tran"/>
    <property type="match status" value="1"/>
</dbReference>
<dbReference type="SUPFAM" id="SSF52540">
    <property type="entry name" value="P-loop containing nucleoside triphosphate hydrolases"/>
    <property type="match status" value="1"/>
</dbReference>
<dbReference type="STRING" id="1547922.ISF6_0533"/>
<reference evidence="7 8" key="2">
    <citation type="journal article" date="2016" name="Science">
        <title>A bacterium that degrades and assimilates poly(ethylene terephthalate).</title>
        <authorList>
            <person name="Yoshida S."/>
            <person name="Hiraga K."/>
            <person name="Takehana T."/>
            <person name="Taniguchi I."/>
            <person name="Yamaji H."/>
            <person name="Maeda Y."/>
            <person name="Toyohara K."/>
            <person name="Miyamoto K."/>
            <person name="Kimura Y."/>
            <person name="Oda K."/>
        </authorList>
    </citation>
    <scope>NUCLEOTIDE SEQUENCE [LARGE SCALE GENOMIC DNA]</scope>
    <source>
        <strain evidence="8">NBRC 110686 / TISTR 2288 / 201-F6</strain>
    </source>
</reference>
<accession>A0A0K8NX80</accession>
<keyword evidence="2" id="KW-1003">Cell membrane</keyword>
<organism evidence="7 8">
    <name type="scientific">Piscinibacter sakaiensis</name>
    <name type="common">Ideonella sakaiensis</name>
    <dbReference type="NCBI Taxonomy" id="1547922"/>
    <lineage>
        <taxon>Bacteria</taxon>
        <taxon>Pseudomonadati</taxon>
        <taxon>Pseudomonadota</taxon>
        <taxon>Betaproteobacteria</taxon>
        <taxon>Burkholderiales</taxon>
        <taxon>Sphaerotilaceae</taxon>
        <taxon>Piscinibacter</taxon>
    </lineage>
</organism>
<dbReference type="RefSeq" id="WP_054019062.1">
    <property type="nucleotide sequence ID" value="NZ_BBYR01000012.1"/>
</dbReference>
<keyword evidence="2" id="KW-0472">Membrane</keyword>
<dbReference type="Gene3D" id="3.40.50.300">
    <property type="entry name" value="P-loop containing nucleotide triphosphate hydrolases"/>
    <property type="match status" value="1"/>
</dbReference>
<dbReference type="PANTHER" id="PTHR42781">
    <property type="entry name" value="SPERMIDINE/PUTRESCINE IMPORT ATP-BINDING PROTEIN POTA"/>
    <property type="match status" value="1"/>
</dbReference>
<keyword evidence="8" id="KW-1185">Reference proteome</keyword>
<dbReference type="InterPro" id="IPR017871">
    <property type="entry name" value="ABC_transporter-like_CS"/>
</dbReference>
<protein>
    <submittedName>
        <fullName evidence="7">Molybdenum transport ATP-binding protein ModC</fullName>
    </submittedName>
</protein>
<gene>
    <name evidence="7" type="ORF">ISF6_0533</name>
</gene>
<evidence type="ECO:0000259" key="6">
    <source>
        <dbReference type="PROSITE" id="PS50893"/>
    </source>
</evidence>
<dbReference type="InterPro" id="IPR050093">
    <property type="entry name" value="ABC_SmlMolc_Importer"/>
</dbReference>
<dbReference type="PANTHER" id="PTHR42781:SF4">
    <property type="entry name" value="SPERMIDINE_PUTRESCINE IMPORT ATP-BINDING PROTEIN POTA"/>
    <property type="match status" value="1"/>
</dbReference>
<evidence type="ECO:0000313" key="7">
    <source>
        <dbReference type="EMBL" id="GAP34983.1"/>
    </source>
</evidence>
<dbReference type="SMART" id="SM00382">
    <property type="entry name" value="AAA"/>
    <property type="match status" value="1"/>
</dbReference>
<evidence type="ECO:0000313" key="8">
    <source>
        <dbReference type="Proteomes" id="UP000037660"/>
    </source>
</evidence>
<dbReference type="EMBL" id="BBYR01000012">
    <property type="protein sequence ID" value="GAP34983.1"/>
    <property type="molecule type" value="Genomic_DNA"/>
</dbReference>
<feature type="region of interest" description="Disordered" evidence="5">
    <location>
        <begin position="236"/>
        <end position="260"/>
    </location>
</feature>
<dbReference type="OrthoDB" id="5298774at2"/>
<keyword evidence="3" id="KW-0547">Nucleotide-binding</keyword>
<name>A0A0K8NX80_PISS1</name>
<reference evidence="8" key="1">
    <citation type="submission" date="2015-07" db="EMBL/GenBank/DDBJ databases">
        <title>Discovery of a poly(ethylene terephthalate assimilation.</title>
        <authorList>
            <person name="Yoshida S."/>
            <person name="Hiraga K."/>
            <person name="Takehana T."/>
            <person name="Taniguchi I."/>
            <person name="Yamaji H."/>
            <person name="Maeda Y."/>
            <person name="Toyohara K."/>
            <person name="Miyamoto K."/>
            <person name="Kimura Y."/>
            <person name="Oda K."/>
        </authorList>
    </citation>
    <scope>NUCLEOTIDE SEQUENCE [LARGE SCALE GENOMIC DNA]</scope>
    <source>
        <strain evidence="8">NBRC 110686 / TISTR 2288 / 201-F6</strain>
    </source>
</reference>
<evidence type="ECO:0000256" key="5">
    <source>
        <dbReference type="SAM" id="MobiDB-lite"/>
    </source>
</evidence>
<dbReference type="GO" id="GO:0016887">
    <property type="term" value="F:ATP hydrolysis activity"/>
    <property type="evidence" value="ECO:0007669"/>
    <property type="project" value="InterPro"/>
</dbReference>
<dbReference type="InterPro" id="IPR003439">
    <property type="entry name" value="ABC_transporter-like_ATP-bd"/>
</dbReference>
<evidence type="ECO:0000256" key="4">
    <source>
        <dbReference type="ARBA" id="ARBA00022840"/>
    </source>
</evidence>
<feature type="compositionally biased region" description="Low complexity" evidence="5">
    <location>
        <begin position="251"/>
        <end position="260"/>
    </location>
</feature>
<proteinExistence type="predicted"/>
<keyword evidence="1" id="KW-0813">Transport</keyword>
<dbReference type="GO" id="GO:0005524">
    <property type="term" value="F:ATP binding"/>
    <property type="evidence" value="ECO:0007669"/>
    <property type="project" value="UniProtKB-KW"/>
</dbReference>
<dbReference type="InterPro" id="IPR003593">
    <property type="entry name" value="AAA+_ATPase"/>
</dbReference>
<dbReference type="InterPro" id="IPR027417">
    <property type="entry name" value="P-loop_NTPase"/>
</dbReference>
<dbReference type="PROSITE" id="PS50893">
    <property type="entry name" value="ABC_TRANSPORTER_2"/>
    <property type="match status" value="1"/>
</dbReference>
<dbReference type="AlphaFoldDB" id="A0A0K8NX80"/>